<dbReference type="OrthoDB" id="4664005at2"/>
<feature type="transmembrane region" description="Helical" evidence="1">
    <location>
        <begin position="298"/>
        <end position="320"/>
    </location>
</feature>
<protein>
    <recommendedName>
        <fullName evidence="4">Transmembrane protein</fullName>
    </recommendedName>
</protein>
<keyword evidence="1" id="KW-0472">Membrane</keyword>
<feature type="transmembrane region" description="Helical" evidence="1">
    <location>
        <begin position="449"/>
        <end position="470"/>
    </location>
</feature>
<reference evidence="2" key="2">
    <citation type="submission" date="2014-03" db="EMBL/GenBank/DDBJ databases">
        <authorList>
            <person name="Urmite Genomes"/>
        </authorList>
    </citation>
    <scope>NUCLEOTIDE SEQUENCE</scope>
    <source>
        <strain evidence="2">DSM 44829</strain>
    </source>
</reference>
<sequence length="622" mass="67942">MIVIGADRDVSTPVREEHVSAPEHEGQLWRWVANATLVMAGGVLLVAWGYARGRAGTQYAAPFFWVGQLVIFGYPCWRVLRTATSPREREILVLLFAAAQSMIRWMYSPHGFTFSDELQHYRSLENVLTTHHLFSPNYNLPISPRYPGLQNVTSELVHTTSANPFLAGTLVAAVSHVLLAACLILLFRELAHSTRVACVGVLLYLLNPHASYFDTSFIYETAALPFVVLSLLFAIRFATHTQNRSRSFYALIGCFAVVTVTHHVSSLVTVGMLGGISVAALAFRDGRRLALPMATCTAVTGLVISCWILAVAPITITYLGSPAEMMLDSLHNLAKFSGGIDLPGPPTPAFDRILAPAGVLVMLTLIIVGVRYARHRTPLERIFAWVGLAMYLGAVGMRAVVTNGAELAGRLLTFAAFFTAVVAATTLCRLASAERTRAGLRRITSHLPTATALSVVLFVSSITVSMPPWWGRIPGEFWIEGYASGIDRIGVSRAEWVAKYLRPGSRYFSDVTGLTLLSTIGQLDPVDDPDTLYYTETVTHANVAHVKSHSAIYVDVDLRMARYTPINGKYFPQDVMSAKTRDPIALPGLTKFDAVKGLSRIYDSGQARMYDLRGGGGSPYAN</sequence>
<keyword evidence="3" id="KW-1185">Reference proteome</keyword>
<evidence type="ECO:0008006" key="4">
    <source>
        <dbReference type="Google" id="ProtNLM"/>
    </source>
</evidence>
<keyword evidence="1" id="KW-0812">Transmembrane</keyword>
<feature type="transmembrane region" description="Helical" evidence="1">
    <location>
        <begin position="270"/>
        <end position="286"/>
    </location>
</feature>
<feature type="transmembrane region" description="Helical" evidence="1">
    <location>
        <begin position="89"/>
        <end position="107"/>
    </location>
</feature>
<dbReference type="Proteomes" id="UP000028870">
    <property type="component" value="Unassembled WGS sequence"/>
</dbReference>
<feature type="transmembrane region" description="Helical" evidence="1">
    <location>
        <begin position="407"/>
        <end position="428"/>
    </location>
</feature>
<feature type="transmembrane region" description="Helical" evidence="1">
    <location>
        <begin position="31"/>
        <end position="51"/>
    </location>
</feature>
<feature type="transmembrane region" description="Helical" evidence="1">
    <location>
        <begin position="165"/>
        <end position="187"/>
    </location>
</feature>
<gene>
    <name evidence="2" type="ORF">BN977_02262</name>
</gene>
<evidence type="ECO:0000313" key="2">
    <source>
        <dbReference type="EMBL" id="CDO07455.1"/>
    </source>
</evidence>
<accession>W9BK67</accession>
<dbReference type="RefSeq" id="WP_036397595.1">
    <property type="nucleotide sequence ID" value="NZ_CCBB010000001.1"/>
</dbReference>
<feature type="transmembrane region" description="Helical" evidence="1">
    <location>
        <begin position="382"/>
        <end position="401"/>
    </location>
</feature>
<dbReference type="eggNOG" id="COG1807">
    <property type="taxonomic scope" value="Bacteria"/>
</dbReference>
<evidence type="ECO:0000313" key="3">
    <source>
        <dbReference type="Proteomes" id="UP000028870"/>
    </source>
</evidence>
<dbReference type="STRING" id="258533.BN977_02262"/>
<feature type="transmembrane region" description="Helical" evidence="1">
    <location>
        <begin position="353"/>
        <end position="370"/>
    </location>
</feature>
<feature type="transmembrane region" description="Helical" evidence="1">
    <location>
        <begin position="217"/>
        <end position="235"/>
    </location>
</feature>
<proteinExistence type="predicted"/>
<organism evidence="2 3">
    <name type="scientific">Mycolicibacterium cosmeticum</name>
    <dbReference type="NCBI Taxonomy" id="258533"/>
    <lineage>
        <taxon>Bacteria</taxon>
        <taxon>Bacillati</taxon>
        <taxon>Actinomycetota</taxon>
        <taxon>Actinomycetes</taxon>
        <taxon>Mycobacteriales</taxon>
        <taxon>Mycobacteriaceae</taxon>
        <taxon>Mycolicibacterium</taxon>
    </lineage>
</organism>
<feature type="transmembrane region" description="Helical" evidence="1">
    <location>
        <begin position="57"/>
        <end position="77"/>
    </location>
</feature>
<comment type="caution">
    <text evidence="2">The sequence shown here is derived from an EMBL/GenBank/DDBJ whole genome shotgun (WGS) entry which is preliminary data.</text>
</comment>
<dbReference type="EMBL" id="CCBB010000001">
    <property type="protein sequence ID" value="CDO07455.1"/>
    <property type="molecule type" value="Genomic_DNA"/>
</dbReference>
<name>W9BK67_MYCCO</name>
<keyword evidence="1" id="KW-1133">Transmembrane helix</keyword>
<evidence type="ECO:0000256" key="1">
    <source>
        <dbReference type="SAM" id="Phobius"/>
    </source>
</evidence>
<reference evidence="2" key="1">
    <citation type="submission" date="2014-03" db="EMBL/GenBank/DDBJ databases">
        <title>Draft Genome Sequence of Mycobacterium cosmeticum DSM 44829.</title>
        <authorList>
            <person name="Croce O."/>
            <person name="Robert C."/>
            <person name="Raoult D."/>
            <person name="Drancourt M."/>
        </authorList>
    </citation>
    <scope>NUCLEOTIDE SEQUENCE [LARGE SCALE GENOMIC DNA]</scope>
    <source>
        <strain evidence="2">DSM 44829</strain>
    </source>
</reference>
<dbReference type="AlphaFoldDB" id="W9BK67"/>